<protein>
    <submittedName>
        <fullName evidence="1">Uncharacterized protein</fullName>
    </submittedName>
</protein>
<gene>
    <name evidence="1" type="ORF">Vadar_023863</name>
</gene>
<organism evidence="1 2">
    <name type="scientific">Vaccinium darrowii</name>
    <dbReference type="NCBI Taxonomy" id="229202"/>
    <lineage>
        <taxon>Eukaryota</taxon>
        <taxon>Viridiplantae</taxon>
        <taxon>Streptophyta</taxon>
        <taxon>Embryophyta</taxon>
        <taxon>Tracheophyta</taxon>
        <taxon>Spermatophyta</taxon>
        <taxon>Magnoliopsida</taxon>
        <taxon>eudicotyledons</taxon>
        <taxon>Gunneridae</taxon>
        <taxon>Pentapetalae</taxon>
        <taxon>asterids</taxon>
        <taxon>Ericales</taxon>
        <taxon>Ericaceae</taxon>
        <taxon>Vaccinioideae</taxon>
        <taxon>Vaccinieae</taxon>
        <taxon>Vaccinium</taxon>
    </lineage>
</organism>
<comment type="caution">
    <text evidence="1">The sequence shown here is derived from an EMBL/GenBank/DDBJ whole genome shotgun (WGS) entry which is preliminary data.</text>
</comment>
<sequence length="477" mass="52430">MGEAACLVHPFSHASAISSDAKQENPMHAFGDSISFGRFMSESLSWEKWSTFSQKSYVEEAERYAQPGSVAQKKAFFEAHYKSIAAKKAAALLEQATAANNNSPKPESGNQSSDISSHNSQAPGNCENSNAELQKAENCKVKVMEQGFKTIPEAPSLINHRKPEFSSLKSAVHQRAPTVPGTPDKPAAPIHAGKENTVTPITRNTALHSTDKPKTTPKSLHHLIDSTPAREQAESTTLAAQMIDSSRVPPSPCKDSKDCRTPLSTPIKASAYGLLENPSPNPSSEIKRSRTPLDISNPGSKTTGPKWHILSAICCNSFSASNKKLQSPILSSPLSLRTEERAARRKQKLEQKFNAKEGQKVQRQTRLKEKAATELRKLRQSLCCRARPVPDFYKEIETPKDQIKNVETPLPHHNSPKLGRRKPSSSPLQGITSPPPETASSKKSCSKNFQKKENSDHKSSWLPEMITREKTSPNIQH</sequence>
<evidence type="ECO:0000313" key="2">
    <source>
        <dbReference type="Proteomes" id="UP000828048"/>
    </source>
</evidence>
<dbReference type="Proteomes" id="UP000828048">
    <property type="component" value="Chromosome 8"/>
</dbReference>
<accession>A0ACB7YFL3</accession>
<reference evidence="1 2" key="1">
    <citation type="journal article" date="2021" name="Hortic Res">
        <title>High-quality reference genome and annotation aids understanding of berry development for evergreen blueberry (Vaccinium darrowii).</title>
        <authorList>
            <person name="Yu J."/>
            <person name="Hulse-Kemp A.M."/>
            <person name="Babiker E."/>
            <person name="Staton M."/>
        </authorList>
    </citation>
    <scope>NUCLEOTIDE SEQUENCE [LARGE SCALE GENOMIC DNA]</scope>
    <source>
        <strain evidence="2">cv. NJ 8807/NJ 8810</strain>
        <tissue evidence="1">Young leaf</tissue>
    </source>
</reference>
<evidence type="ECO:0000313" key="1">
    <source>
        <dbReference type="EMBL" id="KAH7852355.1"/>
    </source>
</evidence>
<proteinExistence type="predicted"/>
<dbReference type="EMBL" id="CM037158">
    <property type="protein sequence ID" value="KAH7852355.1"/>
    <property type="molecule type" value="Genomic_DNA"/>
</dbReference>
<keyword evidence="2" id="KW-1185">Reference proteome</keyword>
<name>A0ACB7YFL3_9ERIC</name>